<proteinExistence type="predicted"/>
<keyword evidence="2" id="KW-1185">Reference proteome</keyword>
<accession>A0A975ZLW8</accession>
<dbReference type="AlphaFoldDB" id="A0A975ZLW8"/>
<evidence type="ECO:0000313" key="2">
    <source>
        <dbReference type="Proteomes" id="UP000182932"/>
    </source>
</evidence>
<dbReference type="InterPro" id="IPR045516">
    <property type="entry name" value="DUF6477"/>
</dbReference>
<dbReference type="Pfam" id="PF20083">
    <property type="entry name" value="DUF6477"/>
    <property type="match status" value="1"/>
</dbReference>
<protein>
    <submittedName>
        <fullName evidence="1">Uncharacterized protein</fullName>
    </submittedName>
</protein>
<gene>
    <name evidence="1" type="ORF">SAMN04487940_10276</name>
</gene>
<dbReference type="GeneID" id="80816947"/>
<organism evidence="1 2">
    <name type="scientific">Marinovum algicola</name>
    <dbReference type="NCBI Taxonomy" id="42444"/>
    <lineage>
        <taxon>Bacteria</taxon>
        <taxon>Pseudomonadati</taxon>
        <taxon>Pseudomonadota</taxon>
        <taxon>Alphaproteobacteria</taxon>
        <taxon>Rhodobacterales</taxon>
        <taxon>Roseobacteraceae</taxon>
        <taxon>Marinovum</taxon>
    </lineage>
</organism>
<reference evidence="1 2" key="1">
    <citation type="submission" date="2016-10" db="EMBL/GenBank/DDBJ databases">
        <authorList>
            <person name="Varghese N."/>
            <person name="Submissions S."/>
        </authorList>
    </citation>
    <scope>NUCLEOTIDE SEQUENCE [LARGE SCALE GENOMIC DNA]</scope>
    <source>
        <strain evidence="1 2">FF3</strain>
    </source>
</reference>
<dbReference type="RefSeq" id="WP_048531212.1">
    <property type="nucleotide sequence ID" value="NZ_CATLQZ010000001.1"/>
</dbReference>
<name>A0A975ZLW8_9RHOB</name>
<dbReference type="EMBL" id="FNYY01000002">
    <property type="protein sequence ID" value="SEI79941.1"/>
    <property type="molecule type" value="Genomic_DNA"/>
</dbReference>
<dbReference type="Proteomes" id="UP000182932">
    <property type="component" value="Unassembled WGS sequence"/>
</dbReference>
<sequence>MQDALTILRRLRRPRLLIRAARAGLAEYRRDVHLRRTLGGEAPQRCGPALIRLIEIETDLNDARLRKCASYSVARHVEVLVAMMGEAQLLRPAQ</sequence>
<comment type="caution">
    <text evidence="1">The sequence shown here is derived from an EMBL/GenBank/DDBJ whole genome shotgun (WGS) entry which is preliminary data.</text>
</comment>
<evidence type="ECO:0000313" key="1">
    <source>
        <dbReference type="EMBL" id="SEI79941.1"/>
    </source>
</evidence>